<evidence type="ECO:0000256" key="7">
    <source>
        <dbReference type="ARBA" id="ARBA00023015"/>
    </source>
</evidence>
<evidence type="ECO:0000256" key="13">
    <source>
        <dbReference type="SAM" id="MobiDB-lite"/>
    </source>
</evidence>
<dbReference type="GO" id="GO:0009399">
    <property type="term" value="P:nitrogen fixation"/>
    <property type="evidence" value="ECO:0007669"/>
    <property type="project" value="UniProtKB-UniRule"/>
</dbReference>
<keyword evidence="8 12" id="KW-0238">DNA-binding</keyword>
<dbReference type="SUPFAM" id="SSF55781">
    <property type="entry name" value="GAF domain-like"/>
    <property type="match status" value="1"/>
</dbReference>
<evidence type="ECO:0000259" key="14">
    <source>
        <dbReference type="PROSITE" id="PS50045"/>
    </source>
</evidence>
<dbReference type="InterPro" id="IPR002197">
    <property type="entry name" value="HTH_Fis"/>
</dbReference>
<evidence type="ECO:0000256" key="3">
    <source>
        <dbReference type="ARBA" id="ARBA00015308"/>
    </source>
</evidence>
<dbReference type="Pfam" id="PF02954">
    <property type="entry name" value="HTH_8"/>
    <property type="match status" value="1"/>
</dbReference>
<evidence type="ECO:0000256" key="11">
    <source>
        <dbReference type="ARBA" id="ARBA00023231"/>
    </source>
</evidence>
<evidence type="ECO:0000256" key="1">
    <source>
        <dbReference type="ARBA" id="ARBA00002167"/>
    </source>
</evidence>
<dbReference type="GO" id="GO:0003700">
    <property type="term" value="F:DNA-binding transcription factor activity"/>
    <property type="evidence" value="ECO:0007669"/>
    <property type="project" value="UniProtKB-UniRule"/>
</dbReference>
<dbReference type="InterPro" id="IPR029016">
    <property type="entry name" value="GAF-like_dom_sf"/>
</dbReference>
<dbReference type="InterPro" id="IPR010113">
    <property type="entry name" value="Nif-specific_regulatory_prot"/>
</dbReference>
<dbReference type="FunFam" id="3.40.50.300:FF:000006">
    <property type="entry name" value="DNA-binding transcriptional regulator NtrC"/>
    <property type="match status" value="1"/>
</dbReference>
<dbReference type="SUPFAM" id="SSF46689">
    <property type="entry name" value="Homeodomain-like"/>
    <property type="match status" value="1"/>
</dbReference>
<evidence type="ECO:0000256" key="12">
    <source>
        <dbReference type="RuleBase" id="RU368029"/>
    </source>
</evidence>
<reference evidence="15 16" key="1">
    <citation type="submission" date="2019-12" db="EMBL/GenBank/DDBJ databases">
        <title>The complete genome of the thermophilic, anoxygenic phototrophic gammaproteobacterium Thermochromatium tepidum.</title>
        <authorList>
            <person name="Sattley W.M."/>
            <person name="Swingley W.D."/>
            <person name="Burchell B.M."/>
            <person name="Gurbani S.A."/>
            <person name="Kujawa C.M."/>
            <person name="Nuccio D.A."/>
            <person name="Schladweiler J."/>
            <person name="Shaffer K.N."/>
            <person name="Stokes L.M."/>
            <person name="Touchman J.W."/>
            <person name="Blankenship R.E."/>
            <person name="Madigan M.T."/>
        </authorList>
    </citation>
    <scope>NUCLEOTIDE SEQUENCE [LARGE SCALE GENOMIC DNA]</scope>
    <source>
        <strain evidence="15 16">ATCC 43061</strain>
    </source>
</reference>
<dbReference type="GO" id="GO:0043565">
    <property type="term" value="F:sequence-specific DNA binding"/>
    <property type="evidence" value="ECO:0007669"/>
    <property type="project" value="InterPro"/>
</dbReference>
<dbReference type="EMBL" id="CP039268">
    <property type="protein sequence ID" value="QGU33194.1"/>
    <property type="molecule type" value="Genomic_DNA"/>
</dbReference>
<evidence type="ECO:0000256" key="5">
    <source>
        <dbReference type="ARBA" id="ARBA00022840"/>
    </source>
</evidence>
<dbReference type="Pfam" id="PF13185">
    <property type="entry name" value="GAF_2"/>
    <property type="match status" value="1"/>
</dbReference>
<dbReference type="InterPro" id="IPR025662">
    <property type="entry name" value="Sigma_54_int_dom_ATP-bd_1"/>
</dbReference>
<dbReference type="SMART" id="SM00065">
    <property type="entry name" value="GAF"/>
    <property type="match status" value="1"/>
</dbReference>
<dbReference type="Pfam" id="PF00158">
    <property type="entry name" value="Sigma54_activat"/>
    <property type="match status" value="1"/>
</dbReference>
<dbReference type="AlphaFoldDB" id="A0A6I6E013"/>
<evidence type="ECO:0000256" key="6">
    <source>
        <dbReference type="ARBA" id="ARBA00023012"/>
    </source>
</evidence>
<keyword evidence="5" id="KW-0067">ATP-binding</keyword>
<dbReference type="SMART" id="SM00382">
    <property type="entry name" value="AAA"/>
    <property type="match status" value="1"/>
</dbReference>
<keyword evidence="16" id="KW-1185">Reference proteome</keyword>
<dbReference type="Gene3D" id="1.10.10.60">
    <property type="entry name" value="Homeodomain-like"/>
    <property type="match status" value="1"/>
</dbReference>
<organism evidence="15 16">
    <name type="scientific">Thermochromatium tepidum ATCC 43061</name>
    <dbReference type="NCBI Taxonomy" id="316276"/>
    <lineage>
        <taxon>Bacteria</taxon>
        <taxon>Pseudomonadati</taxon>
        <taxon>Pseudomonadota</taxon>
        <taxon>Gammaproteobacteria</taxon>
        <taxon>Chromatiales</taxon>
        <taxon>Chromatiaceae</taxon>
        <taxon>Thermochromatium</taxon>
    </lineage>
</organism>
<keyword evidence="6 12" id="KW-0902">Two-component regulatory system</keyword>
<dbReference type="Pfam" id="PF25601">
    <property type="entry name" value="AAA_lid_14"/>
    <property type="match status" value="1"/>
</dbReference>
<evidence type="ECO:0000256" key="4">
    <source>
        <dbReference type="ARBA" id="ARBA00022741"/>
    </source>
</evidence>
<dbReference type="GO" id="GO:0005524">
    <property type="term" value="F:ATP binding"/>
    <property type="evidence" value="ECO:0007669"/>
    <property type="project" value="UniProtKB-KW"/>
</dbReference>
<comment type="function">
    <text evidence="1 12">Required for activation of most nif operons, which are directly involved in nitrogen fixation.</text>
</comment>
<dbReference type="KEGG" id="ttp:E6P07_09535"/>
<dbReference type="Gene3D" id="3.40.50.300">
    <property type="entry name" value="P-loop containing nucleotide triphosphate hydrolases"/>
    <property type="match status" value="1"/>
</dbReference>
<evidence type="ECO:0000256" key="2">
    <source>
        <dbReference type="ARBA" id="ARBA00011135"/>
    </source>
</evidence>
<dbReference type="PANTHER" id="PTHR32071:SF117">
    <property type="entry name" value="PTS-DEPENDENT DIHYDROXYACETONE KINASE OPERON REGULATORY PROTEIN-RELATED"/>
    <property type="match status" value="1"/>
</dbReference>
<dbReference type="InterPro" id="IPR027417">
    <property type="entry name" value="P-loop_NTPase"/>
</dbReference>
<sequence>MSEGASIETLYRVSEVLSRSLDYRQTLREVLDVLAEAGLGHGLISVIAGDGDELAITMLQGAPDATRFAPVRYQSGEGVLGSVFERGTTLAVPRLGHDPRFLNRLGIYDPERPLIATPITANGRTLGVLAVQPEAVSGLEAQTRFVEMIANLIGQNVRLALEVDQERQWIADERDALRRTLRSRYGFENIVGRSIGMRRVFEQVRLVAKWNTTVLIRGETGTGKELIASAIHYNSPRARGPYVRLNCAALPENLLESELFGHEKGAFTGAIGTRKGRFEAADSGTLFLDEIGEISPSFQVKLLRVLQEGEFERVGSTRTLKVDVRVIAATHRDLESAVASGQFREDLYYRLNVMPIVLPPLRERSEDIPDLARHLIEQIAKQQGRPLVLHEGAIRRLMQYSWPGNVRELENCLERAAVMSENGSIGAELIQLGRAPAAQPVRATPTNDLKTDSDVGEPSERERIIAALEKAGWVQAKAARLLGMTPRQIAYRIQTLGIEVKQF</sequence>
<evidence type="ECO:0000256" key="9">
    <source>
        <dbReference type="ARBA" id="ARBA00023159"/>
    </source>
</evidence>
<comment type="subunit">
    <text evidence="2 12">Interacts with sigma-54.</text>
</comment>
<feature type="region of interest" description="Disordered" evidence="13">
    <location>
        <begin position="437"/>
        <end position="458"/>
    </location>
</feature>
<dbReference type="CDD" id="cd00009">
    <property type="entry name" value="AAA"/>
    <property type="match status" value="1"/>
</dbReference>
<keyword evidence="10 12" id="KW-0804">Transcription</keyword>
<gene>
    <name evidence="15" type="primary">nifA</name>
    <name evidence="15" type="ORF">E6P07_09535</name>
</gene>
<feature type="compositionally biased region" description="Basic and acidic residues" evidence="13">
    <location>
        <begin position="449"/>
        <end position="458"/>
    </location>
</feature>
<evidence type="ECO:0000313" key="15">
    <source>
        <dbReference type="EMBL" id="QGU33194.1"/>
    </source>
</evidence>
<proteinExistence type="predicted"/>
<dbReference type="Gene3D" id="3.30.450.40">
    <property type="match status" value="1"/>
</dbReference>
<dbReference type="InterPro" id="IPR009057">
    <property type="entry name" value="Homeodomain-like_sf"/>
</dbReference>
<evidence type="ECO:0000256" key="8">
    <source>
        <dbReference type="ARBA" id="ARBA00023125"/>
    </source>
</evidence>
<dbReference type="InterPro" id="IPR025944">
    <property type="entry name" value="Sigma_54_int_dom_CS"/>
</dbReference>
<dbReference type="PROSITE" id="PS00675">
    <property type="entry name" value="SIGMA54_INTERACT_1"/>
    <property type="match status" value="1"/>
</dbReference>
<evidence type="ECO:0000313" key="16">
    <source>
        <dbReference type="Proteomes" id="UP000426424"/>
    </source>
</evidence>
<dbReference type="NCBIfam" id="TIGR01817">
    <property type="entry name" value="nifA"/>
    <property type="match status" value="1"/>
</dbReference>
<protein>
    <recommendedName>
        <fullName evidence="3 12">Nif-specific regulatory protein</fullName>
    </recommendedName>
</protein>
<keyword evidence="7 12" id="KW-0805">Transcription regulation</keyword>
<dbReference type="RefSeq" id="WP_153975388.1">
    <property type="nucleotide sequence ID" value="NZ_CP039268.1"/>
</dbReference>
<dbReference type="SUPFAM" id="SSF52540">
    <property type="entry name" value="P-loop containing nucleoside triphosphate hydrolases"/>
    <property type="match status" value="1"/>
</dbReference>
<dbReference type="InterPro" id="IPR002078">
    <property type="entry name" value="Sigma_54_int"/>
</dbReference>
<dbReference type="Gene3D" id="1.10.8.60">
    <property type="match status" value="1"/>
</dbReference>
<keyword evidence="9 12" id="KW-0010">Activator</keyword>
<dbReference type="PRINTS" id="PR01590">
    <property type="entry name" value="HTHFIS"/>
</dbReference>
<keyword evidence="4" id="KW-0547">Nucleotide-binding</keyword>
<name>A0A6I6E013_THETI</name>
<dbReference type="PANTHER" id="PTHR32071">
    <property type="entry name" value="TRANSCRIPTIONAL REGULATORY PROTEIN"/>
    <property type="match status" value="1"/>
</dbReference>
<dbReference type="GO" id="GO:0000160">
    <property type="term" value="P:phosphorelay signal transduction system"/>
    <property type="evidence" value="ECO:0007669"/>
    <property type="project" value="UniProtKB-UniRule"/>
</dbReference>
<dbReference type="InterPro" id="IPR003593">
    <property type="entry name" value="AAA+_ATPase"/>
</dbReference>
<dbReference type="InterPro" id="IPR003018">
    <property type="entry name" value="GAF"/>
</dbReference>
<evidence type="ECO:0000256" key="10">
    <source>
        <dbReference type="ARBA" id="ARBA00023163"/>
    </source>
</evidence>
<dbReference type="PROSITE" id="PS00688">
    <property type="entry name" value="SIGMA54_INTERACT_3"/>
    <property type="match status" value="1"/>
</dbReference>
<dbReference type="InterPro" id="IPR058031">
    <property type="entry name" value="AAA_lid_NorR"/>
</dbReference>
<dbReference type="OrthoDB" id="9804019at2"/>
<accession>A0A6I6E013</accession>
<dbReference type="Proteomes" id="UP000426424">
    <property type="component" value="Chromosome"/>
</dbReference>
<feature type="domain" description="Sigma-54 factor interaction" evidence="14">
    <location>
        <begin position="190"/>
        <end position="418"/>
    </location>
</feature>
<dbReference type="PROSITE" id="PS50045">
    <property type="entry name" value="SIGMA54_INTERACT_4"/>
    <property type="match status" value="1"/>
</dbReference>
<keyword evidence="11 12" id="KW-0535">Nitrogen fixation</keyword>